<feature type="region of interest" description="Disordered" evidence="2">
    <location>
        <begin position="122"/>
        <end position="152"/>
    </location>
</feature>
<keyword evidence="1" id="KW-0175">Coiled coil</keyword>
<name>A0A4U8QD06_9FIRM</name>
<feature type="compositionally biased region" description="Low complexity" evidence="2">
    <location>
        <begin position="122"/>
        <end position="145"/>
    </location>
</feature>
<evidence type="ECO:0000259" key="5">
    <source>
        <dbReference type="Pfam" id="PF12733"/>
    </source>
</evidence>
<comment type="caution">
    <text evidence="6">The sequence shown here is derived from an EMBL/GenBank/DDBJ whole genome shotgun (WGS) entry which is preliminary data.</text>
</comment>
<dbReference type="STRING" id="180332.GCA_000797495_04162"/>
<feature type="region of interest" description="Disordered" evidence="2">
    <location>
        <begin position="279"/>
        <end position="465"/>
    </location>
</feature>
<evidence type="ECO:0000256" key="1">
    <source>
        <dbReference type="SAM" id="Coils"/>
    </source>
</evidence>
<evidence type="ECO:0000256" key="3">
    <source>
        <dbReference type="SAM" id="Phobius"/>
    </source>
</evidence>
<dbReference type="EMBL" id="QGQD01000015">
    <property type="protein sequence ID" value="TLD02444.1"/>
    <property type="molecule type" value="Genomic_DNA"/>
</dbReference>
<dbReference type="RefSeq" id="WP_138001786.1">
    <property type="nucleotide sequence ID" value="NZ_QGQD01000015.1"/>
</dbReference>
<proteinExistence type="predicted"/>
<keyword evidence="3" id="KW-0812">Transmembrane</keyword>
<feature type="compositionally biased region" description="Low complexity" evidence="2">
    <location>
        <begin position="319"/>
        <end position="330"/>
    </location>
</feature>
<accession>A0A4U8QD06</accession>
<dbReference type="InterPro" id="IPR025883">
    <property type="entry name" value="Cadherin-like_domain"/>
</dbReference>
<feature type="compositionally biased region" description="Low complexity" evidence="2">
    <location>
        <begin position="349"/>
        <end position="368"/>
    </location>
</feature>
<feature type="coiled-coil region" evidence="1">
    <location>
        <begin position="196"/>
        <end position="230"/>
    </location>
</feature>
<keyword evidence="4" id="KW-0732">Signal</keyword>
<evidence type="ECO:0000256" key="2">
    <source>
        <dbReference type="SAM" id="MobiDB-lite"/>
    </source>
</evidence>
<feature type="compositionally biased region" description="Low complexity" evidence="2">
    <location>
        <begin position="397"/>
        <end position="427"/>
    </location>
</feature>
<evidence type="ECO:0000256" key="4">
    <source>
        <dbReference type="SAM" id="SignalP"/>
    </source>
</evidence>
<feature type="domain" description="Cadherin-like beta-sandwich-like" evidence="5">
    <location>
        <begin position="45"/>
        <end position="116"/>
    </location>
</feature>
<dbReference type="Pfam" id="PF12733">
    <property type="entry name" value="Cadherin-like"/>
    <property type="match status" value="1"/>
</dbReference>
<feature type="signal peptide" evidence="4">
    <location>
        <begin position="1"/>
        <end position="28"/>
    </location>
</feature>
<feature type="compositionally biased region" description="Polar residues" evidence="2">
    <location>
        <begin position="369"/>
        <end position="396"/>
    </location>
</feature>
<evidence type="ECO:0000313" key="6">
    <source>
        <dbReference type="EMBL" id="TLD02444.1"/>
    </source>
</evidence>
<keyword evidence="3" id="KW-1133">Transmembrane helix</keyword>
<keyword evidence="7" id="KW-1185">Reference proteome</keyword>
<feature type="chain" id="PRO_5020508325" evidence="4">
    <location>
        <begin position="29"/>
        <end position="465"/>
    </location>
</feature>
<feature type="transmembrane region" description="Helical" evidence="3">
    <location>
        <begin position="181"/>
        <end position="201"/>
    </location>
</feature>
<keyword evidence="3" id="KW-0472">Membrane</keyword>
<organism evidence="6 7">
    <name type="scientific">Robinsoniella peoriensis</name>
    <dbReference type="NCBI Taxonomy" id="180332"/>
    <lineage>
        <taxon>Bacteria</taxon>
        <taxon>Bacillati</taxon>
        <taxon>Bacillota</taxon>
        <taxon>Clostridia</taxon>
        <taxon>Lachnospirales</taxon>
        <taxon>Lachnospiraceae</taxon>
        <taxon>Robinsoniella</taxon>
    </lineage>
</organism>
<dbReference type="AlphaFoldDB" id="A0A4U8QD06"/>
<dbReference type="Proteomes" id="UP000306509">
    <property type="component" value="Unassembled WGS sequence"/>
</dbReference>
<sequence precursor="true">MKILKGTWKYQIVLAMLMLWLSSMTVFATSSSGDNSLATLGIENAEVSPEFYYSTTEYEVKVPAGTKSLTLDPQPSDVNAEIASIDGNQLDNGNGTVTITVAAEDGSKAVYTLHVTADAAAPAATEAESEAAANQEAAASESQPATEKKTAQTEAVQNDTVKMLNTQMDQVNQKLELAMKILYGMIAFAVILLFIIINLALKNKDLKDDLREAENTLDFNTNEFARKEKTLSSDYYYAPVQEMQPESTDAPGVPLEKVQETTEEVFGNGQAQVKADVLTRKAEEKPTNNQAPKAVKKVKKVTEQQDRNAVAGTVQKPVNNQRNAQNQQKQPTGERSQGQKRVQGKKTAQGRPQQGQPKQQNQTRQPEQSRPQNQARTQGQVKPQNQVNAPDQATQAQPKVQKQSKPSVQPKQQGNGQQNAGNVQQPVKKQRPPKKAPVENSNPQANFQQTADENPPEVDVTMIDL</sequence>
<protein>
    <submittedName>
        <fullName evidence="6">Cadherin-like beta sandwich domain protein</fullName>
    </submittedName>
</protein>
<feature type="compositionally biased region" description="Polar residues" evidence="2">
    <location>
        <begin position="439"/>
        <end position="452"/>
    </location>
</feature>
<reference evidence="6 7" key="1">
    <citation type="journal article" date="2019" name="Anaerobe">
        <title>Detection of Robinsoniella peoriensis in multiple bone samples of a trauma patient.</title>
        <authorList>
            <person name="Schrottner P."/>
            <person name="Hartwich K."/>
            <person name="Bunk B."/>
            <person name="Schober I."/>
            <person name="Helbig S."/>
            <person name="Rudolph W.W."/>
            <person name="Gunzer F."/>
        </authorList>
    </citation>
    <scope>NUCLEOTIDE SEQUENCE [LARGE SCALE GENOMIC DNA]</scope>
    <source>
        <strain evidence="6 7">DSM 106044</strain>
    </source>
</reference>
<feature type="compositionally biased region" description="Polar residues" evidence="2">
    <location>
        <begin position="331"/>
        <end position="340"/>
    </location>
</feature>
<gene>
    <name evidence="6" type="ORF">DSM106044_00686</name>
</gene>
<evidence type="ECO:0000313" key="7">
    <source>
        <dbReference type="Proteomes" id="UP000306509"/>
    </source>
</evidence>